<dbReference type="AlphaFoldDB" id="A0AB37LQI3"/>
<evidence type="ECO:0000313" key="4">
    <source>
        <dbReference type="Proteomes" id="UP000261088"/>
    </source>
</evidence>
<keyword evidence="1" id="KW-0732">Signal</keyword>
<gene>
    <name evidence="3" type="ORF">DXB61_17305</name>
</gene>
<accession>A0AB37LQI3</accession>
<proteinExistence type="predicted"/>
<comment type="caution">
    <text evidence="3">The sequence shown here is derived from an EMBL/GenBank/DDBJ whole genome shotgun (WGS) entry which is preliminary data.</text>
</comment>
<dbReference type="Pfam" id="PF13648">
    <property type="entry name" value="Lipocalin_4"/>
    <property type="match status" value="1"/>
</dbReference>
<feature type="domain" description="Lipocalin-like" evidence="2">
    <location>
        <begin position="59"/>
        <end position="147"/>
    </location>
</feature>
<dbReference type="InterPro" id="IPR024311">
    <property type="entry name" value="Lipocalin-like"/>
</dbReference>
<sequence length="601" mass="68462">MNHKMKTIHFFRLILLFATLPMWIACGSDDNTVDPDKPNQDDPDPDNPIEVVDISAEDLVGHWQCITQKWIEAGEKTQSSYDITKDEYYIQFNDDMTGVLDSGEDQLMEIMGKQTFTWSVSKGIITFGKSETDKWYIKEFSDNKMTLYWVDGEYNITCEFKKDAGGSYKPILGPQIVHIDNYYLRGTKKDMDTSHDFTYDSQGRIKEWKTTSYSGSGYVDIQTFSYVGNFVIINENTKYSIGENGYLKIDNKGVVPQINGEKINKLTYNNDGYIATIEYGDEALRKGTINFQYEESGCSSTLKSFYNDETFQYIYNVEFPNNTSVNLVPLYTSGGYLGYSLTCFDIVGKRLPFLPREYTRKDHRNYTHKQFIFQKDKEGRITQIKEVTDLSPQVWDIYYEGYTDNPTDNPTEDVGKIADAIDLGLNVKWASWNIGASKPDDYGSLYAWGIPNVKPGYAEGDRPNNIKEISGTEYDIARSKWGGSWRLPTAADQAELVSKCKWELAKLNNIVGLKVTGPNGNSIFLPAGGYQNKVSIIDRGDTGYYWSGTRDQLGSKKLYPSYRFFTTLESQINWIWSPGNAPGGTYDLNYRIAMSIRPVCD</sequence>
<evidence type="ECO:0000256" key="1">
    <source>
        <dbReference type="SAM" id="SignalP"/>
    </source>
</evidence>
<organism evidence="3 4">
    <name type="scientific">Parabacteroides merdae</name>
    <dbReference type="NCBI Taxonomy" id="46503"/>
    <lineage>
        <taxon>Bacteria</taxon>
        <taxon>Pseudomonadati</taxon>
        <taxon>Bacteroidota</taxon>
        <taxon>Bacteroidia</taxon>
        <taxon>Bacteroidales</taxon>
        <taxon>Tannerellaceae</taxon>
        <taxon>Parabacteroides</taxon>
    </lineage>
</organism>
<feature type="signal peptide" evidence="1">
    <location>
        <begin position="1"/>
        <end position="27"/>
    </location>
</feature>
<protein>
    <recommendedName>
        <fullName evidence="2">Lipocalin-like domain-containing protein</fullName>
    </recommendedName>
</protein>
<feature type="chain" id="PRO_5044322122" description="Lipocalin-like domain-containing protein" evidence="1">
    <location>
        <begin position="28"/>
        <end position="601"/>
    </location>
</feature>
<dbReference type="EMBL" id="QSUP01000035">
    <property type="protein sequence ID" value="RGN46299.1"/>
    <property type="molecule type" value="Genomic_DNA"/>
</dbReference>
<dbReference type="Proteomes" id="UP000261088">
    <property type="component" value="Unassembled WGS sequence"/>
</dbReference>
<reference evidence="3 4" key="1">
    <citation type="submission" date="2018-08" db="EMBL/GenBank/DDBJ databases">
        <title>A genome reference for cultivated species of the human gut microbiota.</title>
        <authorList>
            <person name="Zou Y."/>
            <person name="Xue W."/>
            <person name="Luo G."/>
        </authorList>
    </citation>
    <scope>NUCLEOTIDE SEQUENCE [LARGE SCALE GENOMIC DNA]</scope>
    <source>
        <strain evidence="3 4">OM05-11AA</strain>
    </source>
</reference>
<name>A0AB37LQI3_9BACT</name>
<dbReference type="PROSITE" id="PS51257">
    <property type="entry name" value="PROKAR_LIPOPROTEIN"/>
    <property type="match status" value="1"/>
</dbReference>
<evidence type="ECO:0000313" key="3">
    <source>
        <dbReference type="EMBL" id="RGN46299.1"/>
    </source>
</evidence>
<evidence type="ECO:0000259" key="2">
    <source>
        <dbReference type="Pfam" id="PF13648"/>
    </source>
</evidence>
<dbReference type="CDD" id="cd12871">
    <property type="entry name" value="Bacuni_01323_like"/>
    <property type="match status" value="1"/>
</dbReference>